<feature type="transmembrane region" description="Helical" evidence="9">
    <location>
        <begin position="1038"/>
        <end position="1057"/>
    </location>
</feature>
<feature type="domain" description="ABC transmembrane type-1" evidence="11">
    <location>
        <begin position="356"/>
        <end position="586"/>
    </location>
</feature>
<dbReference type="GO" id="GO:0016887">
    <property type="term" value="F:ATP hydrolysis activity"/>
    <property type="evidence" value="ECO:0007669"/>
    <property type="project" value="InterPro"/>
</dbReference>
<dbReference type="PANTHER" id="PTHR24223:SF456">
    <property type="entry name" value="MULTIDRUG RESISTANCE-ASSOCIATED PROTEIN LETHAL(2)03659"/>
    <property type="match status" value="1"/>
</dbReference>
<dbReference type="InterPro" id="IPR027417">
    <property type="entry name" value="P-loop_NTPase"/>
</dbReference>
<dbReference type="Gene3D" id="3.40.50.300">
    <property type="entry name" value="P-loop containing nucleotide triphosphate hydrolases"/>
    <property type="match status" value="2"/>
</dbReference>
<dbReference type="SUPFAM" id="SSF52540">
    <property type="entry name" value="P-loop containing nucleoside triphosphate hydrolases"/>
    <property type="match status" value="2"/>
</dbReference>
<dbReference type="InterPro" id="IPR003593">
    <property type="entry name" value="AAA+_ATPase"/>
</dbReference>
<keyword evidence="5" id="KW-0547">Nucleotide-binding</keyword>
<protein>
    <submittedName>
        <fullName evidence="12">Uncharacterized protein</fullName>
    </submittedName>
</protein>
<feature type="transmembrane region" description="Helical" evidence="9">
    <location>
        <begin position="37"/>
        <end position="61"/>
    </location>
</feature>
<comment type="subcellular location">
    <subcellularLocation>
        <location evidence="1">Membrane</location>
        <topology evidence="1">Multi-pass membrane protein</topology>
    </subcellularLocation>
</comment>
<dbReference type="EnsemblMetazoa" id="ACHR005397-RA">
    <property type="protein sequence ID" value="ACHR005397-PA"/>
    <property type="gene ID" value="ACHR005397"/>
</dbReference>
<feature type="transmembrane region" description="Helical" evidence="9">
    <location>
        <begin position="6"/>
        <end position="25"/>
    </location>
</feature>
<keyword evidence="4 9" id="KW-0812">Transmembrane</keyword>
<evidence type="ECO:0000256" key="8">
    <source>
        <dbReference type="ARBA" id="ARBA00023136"/>
    </source>
</evidence>
<feature type="transmembrane region" description="Helical" evidence="9">
    <location>
        <begin position="525"/>
        <end position="549"/>
    </location>
</feature>
<feature type="transmembrane region" description="Helical" evidence="9">
    <location>
        <begin position="81"/>
        <end position="98"/>
    </location>
</feature>
<reference evidence="13" key="1">
    <citation type="submission" date="2013-03" db="EMBL/GenBank/DDBJ databases">
        <title>The Genome Sequence of Anopheles christyi ACHKN1017.</title>
        <authorList>
            <consortium name="The Broad Institute Genomics Platform"/>
            <person name="Neafsey D.E."/>
            <person name="Besansky N."/>
            <person name="Walker B."/>
            <person name="Young S.K."/>
            <person name="Zeng Q."/>
            <person name="Gargeya S."/>
            <person name="Fitzgerald M."/>
            <person name="Haas B."/>
            <person name="Abouelleil A."/>
            <person name="Allen A.W."/>
            <person name="Alvarado L."/>
            <person name="Arachchi H.M."/>
            <person name="Berlin A.M."/>
            <person name="Chapman S.B."/>
            <person name="Gainer-Dewar J."/>
            <person name="Goldberg J."/>
            <person name="Griggs A."/>
            <person name="Gujja S."/>
            <person name="Hansen M."/>
            <person name="Howarth C."/>
            <person name="Imamovic A."/>
            <person name="Ireland A."/>
            <person name="Larimer J."/>
            <person name="McCowan C."/>
            <person name="Murphy C."/>
            <person name="Pearson M."/>
            <person name="Poon T.W."/>
            <person name="Priest M."/>
            <person name="Roberts A."/>
            <person name="Saif S."/>
            <person name="Shea T."/>
            <person name="Sisk P."/>
            <person name="Sykes S."/>
            <person name="Wortman J."/>
            <person name="Nusbaum C."/>
            <person name="Birren B."/>
        </authorList>
    </citation>
    <scope>NUCLEOTIDE SEQUENCE [LARGE SCALE GENOMIC DNA]</scope>
    <source>
        <strain evidence="13">ACHKN1017</strain>
    </source>
</reference>
<feature type="transmembrane region" description="Helical" evidence="9">
    <location>
        <begin position="345"/>
        <end position="363"/>
    </location>
</feature>
<comment type="similarity">
    <text evidence="2">Belongs to the ABC transporter superfamily. ABCC family. Conjugate transporter (TC 3.A.1.208) subfamily.</text>
</comment>
<dbReference type="InterPro" id="IPR036640">
    <property type="entry name" value="ABC1_TM_sf"/>
</dbReference>
<evidence type="ECO:0000313" key="13">
    <source>
        <dbReference type="Proteomes" id="UP000075881"/>
    </source>
</evidence>
<dbReference type="InterPro" id="IPR011527">
    <property type="entry name" value="ABC1_TM_dom"/>
</dbReference>
<feature type="domain" description="ABC transmembrane type-1" evidence="11">
    <location>
        <begin position="937"/>
        <end position="1210"/>
    </location>
</feature>
<evidence type="ECO:0000259" key="10">
    <source>
        <dbReference type="PROSITE" id="PS50893"/>
    </source>
</evidence>
<dbReference type="CDD" id="cd03250">
    <property type="entry name" value="ABCC_MRP_domain1"/>
    <property type="match status" value="1"/>
</dbReference>
<feature type="transmembrane region" description="Helical" evidence="9">
    <location>
        <begin position="135"/>
        <end position="155"/>
    </location>
</feature>
<dbReference type="GO" id="GO:0005524">
    <property type="term" value="F:ATP binding"/>
    <property type="evidence" value="ECO:0007669"/>
    <property type="project" value="UniProtKB-KW"/>
</dbReference>
<dbReference type="Pfam" id="PF00005">
    <property type="entry name" value="ABC_tran"/>
    <property type="match status" value="2"/>
</dbReference>
<evidence type="ECO:0000256" key="2">
    <source>
        <dbReference type="ARBA" id="ARBA00009726"/>
    </source>
</evidence>
<dbReference type="Proteomes" id="UP000075881">
    <property type="component" value="Unassembled WGS sequence"/>
</dbReference>
<evidence type="ECO:0000256" key="1">
    <source>
        <dbReference type="ARBA" id="ARBA00004141"/>
    </source>
</evidence>
<proteinExistence type="inferred from homology"/>
<feature type="transmembrane region" description="Helical" evidence="9">
    <location>
        <begin position="420"/>
        <end position="439"/>
    </location>
</feature>
<sequence length="1473" mass="165919">VDHLAVYGLQYLLLWLFFWSEVWYVKQDVTVRKSSRTVHSIMSVFLVLNTLVSVIVAAYRLVDDSTAVWRDGMEASSLNSVGLLMVVVSDSEVAILFLQIYSIRRNVDHIYLFTFWTLRLLALSMDVAFDRAEWYDSMHLVLAFAWLAACGIYSIRRNVDHIYLFTFWTLRLLALSMDVAFDRAEWYDSMHLVLAFAWLAACGVRAYRSELHDSSTASTCTRRRPNFIRRLFFSWMDHTYREAHRGSAAFYDGTLFRGTLPDKRKCETLLELYEKANAARGYTAVDDGSGRMENERCRFTIGKLLTPFRGKIILTGVNRFVLISLYFLCPYLLRLLLEENQSRAAQKWIVTALFDASIIIAILNTRYQHITHDIGLRIRSILMGAIYRAILHDGTTAHSSSDTLTGDTAVFVPFVQQLHMMWSAPLIIIVTFAALWVGVIGPSGMVGLSIIVAVIVLTRLLAKRIALQEKHITAHNNDRVRLTTASIEQMQQIKSDLMEELFEQRIGEHRRAEVRHMQTYLWYDALKYLLSIATPMIVACGTFLFMYLVGSGPLLTVQSMFVAIALFGITRYPMAELPNLMTHWGTINVKLQVINEIVCSGRRKQTGGRMQGGAIAANGTRGSFEKMQEVVHTFVDQLGDTIADTAGVEMLRIERGQFSNEKEILLRDINLTLRAGTFTAVSGTHGSGKTTLLRAMIGRLQRTAGVCTIAWNRVAYCPQTPWIHSGTIRSNIVFGQEYEPTRYEQVLRACCLEDDLRTFPDLDERVVSEGGHSLSGGQARRVSLARAVYRQADVYLFDDPLRSLDPNVSRKVFENVFHRQHGLLAGSTCVFISHDPEHLAVVDRVLVMSGGTIDKVLTPSEVSEELLVQLKGPEDEQEPDAQLQPTKRVKQNKKLPRRALATGTDHRQGKVSLGLYVTFARMLKARYCVGTLCLEGLVTALDILIITLLAQWASSDKQTNTALLNTTWILCIWVALIFFKTALIHWGGLKLSKLVHSQMLATILRQPMEFFDRNDSGVIVNRFSNDLKTVDKTIITSLRLVLSSSFSVLGTLMLFVYKLHNKPLLFALAFAAALLLVCGLKRLLSYHLQVARTLKRFEASSRSPIILQYNETVQGIDTIKAYGAEERFLRQFLERVDTHQNYMYHNRFGNRWIGVRLEFIGAMVIYYVALLTVSNQSMVGFAFVGIIVSYVLRLIPSLNSLLLALGALEENIISFERVAEYLDLPRETNDATGVNYPTAGVDQQPVLGPIQYRDVSLTHADGSTVLHSVTLTIGAGEKLGIVGRTGSGKSSFIGTLFRFYAKHTTGSICIANVELNDISLRKLRGELTLVPQSTSLLSGLVQNFIDPRNKHTGEQLNRCLRECGLGSVSLATPLENLSVGQCQLLCLVRGLLRKKPIIILDEATSALDEETEDLILQLLDEQFHDRTVLMIAHHLNTVRSCDRILWLQDGRVRKIAPLQEYTVEERAELGFRD</sequence>
<keyword evidence="13" id="KW-1185">Reference proteome</keyword>
<feature type="domain" description="ABC transporter" evidence="10">
    <location>
        <begin position="1250"/>
        <end position="1472"/>
    </location>
</feature>
<keyword evidence="6" id="KW-0067">ATP-binding</keyword>
<feature type="transmembrane region" description="Helical" evidence="9">
    <location>
        <begin position="312"/>
        <end position="333"/>
    </location>
</feature>
<feature type="transmembrane region" description="Helical" evidence="9">
    <location>
        <begin position="1178"/>
        <end position="1195"/>
    </location>
</feature>
<dbReference type="PROSITE" id="PS50893">
    <property type="entry name" value="ABC_TRANSPORTER_2"/>
    <property type="match status" value="2"/>
</dbReference>
<evidence type="ECO:0000259" key="11">
    <source>
        <dbReference type="PROSITE" id="PS50929"/>
    </source>
</evidence>
<dbReference type="GO" id="GO:0140359">
    <property type="term" value="F:ABC-type transporter activity"/>
    <property type="evidence" value="ECO:0007669"/>
    <property type="project" value="InterPro"/>
</dbReference>
<dbReference type="GO" id="GO:0016020">
    <property type="term" value="C:membrane"/>
    <property type="evidence" value="ECO:0007669"/>
    <property type="project" value="UniProtKB-SubCell"/>
</dbReference>
<evidence type="ECO:0000256" key="3">
    <source>
        <dbReference type="ARBA" id="ARBA00022448"/>
    </source>
</evidence>
<dbReference type="PROSITE" id="PS00211">
    <property type="entry name" value="ABC_TRANSPORTER_1"/>
    <property type="match status" value="2"/>
</dbReference>
<feature type="transmembrane region" description="Helical" evidence="9">
    <location>
        <begin position="445"/>
        <end position="462"/>
    </location>
</feature>
<dbReference type="InterPro" id="IPR017871">
    <property type="entry name" value="ABC_transporter-like_CS"/>
</dbReference>
<dbReference type="Pfam" id="PF00664">
    <property type="entry name" value="ABC_membrane"/>
    <property type="match status" value="2"/>
</dbReference>
<reference evidence="12" key="2">
    <citation type="submission" date="2020-05" db="UniProtKB">
        <authorList>
            <consortium name="EnsemblMetazoa"/>
        </authorList>
    </citation>
    <scope>IDENTIFICATION</scope>
    <source>
        <strain evidence="12">ACHKN1017</strain>
    </source>
</reference>
<dbReference type="InterPro" id="IPR003439">
    <property type="entry name" value="ABC_transporter-like_ATP-bd"/>
</dbReference>
<organism evidence="12 13">
    <name type="scientific">Anopheles christyi</name>
    <dbReference type="NCBI Taxonomy" id="43041"/>
    <lineage>
        <taxon>Eukaryota</taxon>
        <taxon>Metazoa</taxon>
        <taxon>Ecdysozoa</taxon>
        <taxon>Arthropoda</taxon>
        <taxon>Hexapoda</taxon>
        <taxon>Insecta</taxon>
        <taxon>Pterygota</taxon>
        <taxon>Neoptera</taxon>
        <taxon>Endopterygota</taxon>
        <taxon>Diptera</taxon>
        <taxon>Nematocera</taxon>
        <taxon>Culicoidea</taxon>
        <taxon>Culicidae</taxon>
        <taxon>Anophelinae</taxon>
        <taxon>Anopheles</taxon>
    </lineage>
</organism>
<evidence type="ECO:0000256" key="6">
    <source>
        <dbReference type="ARBA" id="ARBA00022840"/>
    </source>
</evidence>
<dbReference type="CDD" id="cd18579">
    <property type="entry name" value="ABC_6TM_ABCC_D1"/>
    <property type="match status" value="1"/>
</dbReference>
<dbReference type="SMART" id="SM00382">
    <property type="entry name" value="AAA"/>
    <property type="match status" value="2"/>
</dbReference>
<feature type="transmembrane region" description="Helical" evidence="9">
    <location>
        <begin position="110"/>
        <end position="129"/>
    </location>
</feature>
<dbReference type="Gene3D" id="1.20.1560.10">
    <property type="entry name" value="ABC transporter type 1, transmembrane domain"/>
    <property type="match status" value="2"/>
</dbReference>
<dbReference type="VEuPathDB" id="VectorBase:ACHR005397"/>
<evidence type="ECO:0000256" key="7">
    <source>
        <dbReference type="ARBA" id="ARBA00022989"/>
    </source>
</evidence>
<keyword evidence="8 9" id="KW-0472">Membrane</keyword>
<feature type="transmembrane region" description="Helical" evidence="9">
    <location>
        <begin position="1063"/>
        <end position="1084"/>
    </location>
</feature>
<feature type="transmembrane region" description="Helical" evidence="9">
    <location>
        <begin position="927"/>
        <end position="950"/>
    </location>
</feature>
<dbReference type="InterPro" id="IPR050173">
    <property type="entry name" value="ABC_transporter_C-like"/>
</dbReference>
<feature type="transmembrane region" description="Helical" evidence="9">
    <location>
        <begin position="962"/>
        <end position="983"/>
    </location>
</feature>
<keyword evidence="7 9" id="KW-1133">Transmembrane helix</keyword>
<evidence type="ECO:0000313" key="12">
    <source>
        <dbReference type="EnsemblMetazoa" id="ACHR005397-PA"/>
    </source>
</evidence>
<dbReference type="CDD" id="cd18580">
    <property type="entry name" value="ABC_6TM_ABCC_D2"/>
    <property type="match status" value="1"/>
</dbReference>
<evidence type="ECO:0000256" key="4">
    <source>
        <dbReference type="ARBA" id="ARBA00022692"/>
    </source>
</evidence>
<dbReference type="STRING" id="43041.A0A182K3R2"/>
<accession>A0A182K3R2</accession>
<feature type="transmembrane region" description="Helical" evidence="9">
    <location>
        <begin position="1153"/>
        <end position="1172"/>
    </location>
</feature>
<evidence type="ECO:0000256" key="9">
    <source>
        <dbReference type="SAM" id="Phobius"/>
    </source>
</evidence>
<dbReference type="InterPro" id="IPR044746">
    <property type="entry name" value="ABCC_6TM_D1"/>
</dbReference>
<keyword evidence="3" id="KW-0813">Transport</keyword>
<feature type="domain" description="ABC transporter" evidence="10">
    <location>
        <begin position="651"/>
        <end position="875"/>
    </location>
</feature>
<dbReference type="SUPFAM" id="SSF90123">
    <property type="entry name" value="ABC transporter transmembrane region"/>
    <property type="match status" value="2"/>
</dbReference>
<dbReference type="PANTHER" id="PTHR24223">
    <property type="entry name" value="ATP-BINDING CASSETTE SUB-FAMILY C"/>
    <property type="match status" value="1"/>
</dbReference>
<name>A0A182K3R2_9DIPT</name>
<evidence type="ECO:0000256" key="5">
    <source>
        <dbReference type="ARBA" id="ARBA00022741"/>
    </source>
</evidence>
<dbReference type="PROSITE" id="PS50929">
    <property type="entry name" value="ABC_TM1F"/>
    <property type="match status" value="2"/>
</dbReference>
<dbReference type="InterPro" id="IPR044726">
    <property type="entry name" value="ABCC_6TM_D2"/>
</dbReference>